<gene>
    <name evidence="3" type="ORF">FL583_13370</name>
</gene>
<dbReference type="GO" id="GO:0070967">
    <property type="term" value="F:coenzyme F420 binding"/>
    <property type="evidence" value="ECO:0007669"/>
    <property type="project" value="TreeGrafter"/>
</dbReference>
<dbReference type="InParanoid" id="A0A545AT26"/>
<dbReference type="PANTHER" id="PTHR35176">
    <property type="entry name" value="HEME OXYGENASE HI_0854-RELATED"/>
    <property type="match status" value="1"/>
</dbReference>
<evidence type="ECO:0000313" key="3">
    <source>
        <dbReference type="EMBL" id="TQS44452.1"/>
    </source>
</evidence>
<dbReference type="AlphaFoldDB" id="A0A545AT26"/>
<feature type="domain" description="Pyridoxamine 5'-phosphate oxidase N-terminal" evidence="2">
    <location>
        <begin position="5"/>
        <end position="103"/>
    </location>
</feature>
<dbReference type="Pfam" id="PF01243">
    <property type="entry name" value="PNPOx_N"/>
    <property type="match status" value="1"/>
</dbReference>
<dbReference type="InterPro" id="IPR011576">
    <property type="entry name" value="Pyridox_Oxase_N"/>
</dbReference>
<accession>A0A545AT26</accession>
<dbReference type="Gene3D" id="2.30.110.10">
    <property type="entry name" value="Electron Transport, Fmn-binding Protein, Chain A"/>
    <property type="match status" value="1"/>
</dbReference>
<evidence type="ECO:0000313" key="4">
    <source>
        <dbReference type="Proteomes" id="UP000317982"/>
    </source>
</evidence>
<evidence type="ECO:0000256" key="1">
    <source>
        <dbReference type="ARBA" id="ARBA00023002"/>
    </source>
</evidence>
<dbReference type="SUPFAM" id="SSF50475">
    <property type="entry name" value="FMN-binding split barrel"/>
    <property type="match status" value="1"/>
</dbReference>
<keyword evidence="1 3" id="KW-0560">Oxidoreductase</keyword>
<proteinExistence type="predicted"/>
<sequence>MPIFTDAELAYLSSQRLARLATVDARGVPQNSPVGYSVDPDTGAIDIGGYHMGASRKFRNVRRSGKAAFVVDDIASVSPWRVRGIEIRGDAEAIDGLPAQGHLSGEIIRVHPRWILSWGLDGQPPRGSRRL</sequence>
<dbReference type="GO" id="GO:0016627">
    <property type="term" value="F:oxidoreductase activity, acting on the CH-CH group of donors"/>
    <property type="evidence" value="ECO:0007669"/>
    <property type="project" value="TreeGrafter"/>
</dbReference>
<dbReference type="RefSeq" id="WP_142704936.1">
    <property type="nucleotide sequence ID" value="NZ_VIRS01000008.1"/>
</dbReference>
<dbReference type="Proteomes" id="UP000317982">
    <property type="component" value="Unassembled WGS sequence"/>
</dbReference>
<organism evidence="3 4">
    <name type="scientific">Cryptosporangium phraense</name>
    <dbReference type="NCBI Taxonomy" id="2593070"/>
    <lineage>
        <taxon>Bacteria</taxon>
        <taxon>Bacillati</taxon>
        <taxon>Actinomycetota</taxon>
        <taxon>Actinomycetes</taxon>
        <taxon>Cryptosporangiales</taxon>
        <taxon>Cryptosporangiaceae</taxon>
        <taxon>Cryptosporangium</taxon>
    </lineage>
</organism>
<protein>
    <submittedName>
        <fullName evidence="3">PPOX class F420-dependent oxidoreductase</fullName>
        <ecNumber evidence="3">1.-.-.-</ecNumber>
    </submittedName>
</protein>
<evidence type="ECO:0000259" key="2">
    <source>
        <dbReference type="Pfam" id="PF01243"/>
    </source>
</evidence>
<comment type="caution">
    <text evidence="3">The sequence shown here is derived from an EMBL/GenBank/DDBJ whole genome shotgun (WGS) entry which is preliminary data.</text>
</comment>
<dbReference type="InterPro" id="IPR052019">
    <property type="entry name" value="F420H2_bilvrd_red/Heme_oxyg"/>
</dbReference>
<dbReference type="EC" id="1.-.-.-" evidence="3"/>
<keyword evidence="4" id="KW-1185">Reference proteome</keyword>
<dbReference type="OrthoDB" id="3693562at2"/>
<dbReference type="GO" id="GO:0005829">
    <property type="term" value="C:cytosol"/>
    <property type="evidence" value="ECO:0007669"/>
    <property type="project" value="TreeGrafter"/>
</dbReference>
<dbReference type="EMBL" id="VIRS01000008">
    <property type="protein sequence ID" value="TQS44452.1"/>
    <property type="molecule type" value="Genomic_DNA"/>
</dbReference>
<dbReference type="InterPro" id="IPR012349">
    <property type="entry name" value="Split_barrel_FMN-bd"/>
</dbReference>
<dbReference type="NCBIfam" id="TIGR04023">
    <property type="entry name" value="PPOX_MSMEG_5819"/>
    <property type="match status" value="1"/>
</dbReference>
<reference evidence="3 4" key="1">
    <citation type="submission" date="2019-07" db="EMBL/GenBank/DDBJ databases">
        <title>Cryptosporangium phraense sp. nov., isolated from plant litter.</title>
        <authorList>
            <person name="Suriyachadkun C."/>
        </authorList>
    </citation>
    <scope>NUCLEOTIDE SEQUENCE [LARGE SCALE GENOMIC DNA]</scope>
    <source>
        <strain evidence="3 4">A-T 5661</strain>
    </source>
</reference>
<dbReference type="InterPro" id="IPR024031">
    <property type="entry name" value="MSMEG_5819/OxyR"/>
</dbReference>
<dbReference type="PANTHER" id="PTHR35176:SF6">
    <property type="entry name" value="HEME OXYGENASE HI_0854-RELATED"/>
    <property type="match status" value="1"/>
</dbReference>
<name>A0A545AT26_9ACTN</name>